<dbReference type="SMART" id="SM00066">
    <property type="entry name" value="GAL4"/>
    <property type="match status" value="1"/>
</dbReference>
<dbReference type="EMBL" id="MU865328">
    <property type="protein sequence ID" value="KAK4227718.1"/>
    <property type="molecule type" value="Genomic_DNA"/>
</dbReference>
<feature type="region of interest" description="Disordered" evidence="6">
    <location>
        <begin position="189"/>
        <end position="229"/>
    </location>
</feature>
<keyword evidence="9" id="KW-1185">Reference proteome</keyword>
<evidence type="ECO:0000256" key="4">
    <source>
        <dbReference type="ARBA" id="ARBA00023163"/>
    </source>
</evidence>
<evidence type="ECO:0000256" key="3">
    <source>
        <dbReference type="ARBA" id="ARBA00023125"/>
    </source>
</evidence>
<feature type="region of interest" description="Disordered" evidence="6">
    <location>
        <begin position="1"/>
        <end position="80"/>
    </location>
</feature>
<dbReference type="PANTHER" id="PTHR31845">
    <property type="entry name" value="FINGER DOMAIN PROTEIN, PUTATIVE-RELATED"/>
    <property type="match status" value="1"/>
</dbReference>
<sequence>MESILDHHSPPPTSGPPPAAAPSKPSKGPRACATCARAKSRCVPGPEGQGKCERCHRLSKPCSSQTPAPPRKRKEPKPTRVAELERRIEDLTAMVRPPQQQLDHHLVPLTSVDTGLSIFPKNELTDTSAFGSTQQPKCGRATLIEPMGHHHHHQHQHQHHHMSHLFPGGGFDSAEQPTTIQYLFHPTTTTTTTESSVPDSSIHNLSPPGNGGNQVSSPPPRIVEEENGQLNSWPEGEEAEELLNEYQKHIAHLFPFAVIPLSMTSRELREERPFLWKSVMVEACHHDGQRQIGLGQRMLREIAVAAFIKAETTLDLLQGVQVLISWFHFNIDKYQTTNLLYLMRSITTTLGFENSDNENNWTSESLERMRAFAGTYYLATISSTTNKNPDHLTPSPYLNKCVNVLKNRMEYETDELLAYLVHAQYITQWTSRAITHHRIQPKTHQHPYALIGNFRQSIRAFSESLPIHIKTNPSIVGHLFVAELLLHEGVIQDAVNSSKRFSHMQQQDGTHIGIAGNGGGASHDDMLDMLRTCASLVKGFLTNRFAQQMGDWPRFVVMSSLDFTYVFLTMLKLMTLRLPGWDLRQVRVDLDFERFVSRQIQDMEYTANRRRKRSERRVSGTTTSSSSHTSPMGGGGGGGESQEGGEEKDPFSKLAEKIRTLKNCVVSIRVKWRGKNGQGPLDLSRVYDPAPMTLTDATQDLMQDLMHDIGNEVWVGDMEIDWTGVVDDSTFVLNDMLFDWGENQPLQDCFQGYQI</sequence>
<feature type="domain" description="Zn(2)-C6 fungal-type" evidence="7">
    <location>
        <begin position="31"/>
        <end position="62"/>
    </location>
</feature>
<dbReference type="InterPro" id="IPR001138">
    <property type="entry name" value="Zn2Cys6_DnaBD"/>
</dbReference>
<dbReference type="InterPro" id="IPR051089">
    <property type="entry name" value="prtT"/>
</dbReference>
<reference evidence="8" key="2">
    <citation type="submission" date="2023-05" db="EMBL/GenBank/DDBJ databases">
        <authorList>
            <consortium name="Lawrence Berkeley National Laboratory"/>
            <person name="Steindorff A."/>
            <person name="Hensen N."/>
            <person name="Bonometti L."/>
            <person name="Westerberg I."/>
            <person name="Brannstrom I.O."/>
            <person name="Guillou S."/>
            <person name="Cros-Aarteil S."/>
            <person name="Calhoun S."/>
            <person name="Haridas S."/>
            <person name="Kuo A."/>
            <person name="Mondo S."/>
            <person name="Pangilinan J."/>
            <person name="Riley R."/>
            <person name="Labutti K."/>
            <person name="Andreopoulos B."/>
            <person name="Lipzen A."/>
            <person name="Chen C."/>
            <person name="Yanf M."/>
            <person name="Daum C."/>
            <person name="Ng V."/>
            <person name="Clum A."/>
            <person name="Ohm R."/>
            <person name="Martin F."/>
            <person name="Silar P."/>
            <person name="Natvig D."/>
            <person name="Lalanne C."/>
            <person name="Gautier V."/>
            <person name="Ament-Velasquez S.L."/>
            <person name="Kruys A."/>
            <person name="Hutchinson M.I."/>
            <person name="Powell A.J."/>
            <person name="Barry K."/>
            <person name="Miller A.N."/>
            <person name="Grigoriev I.V."/>
            <person name="Debuchy R."/>
            <person name="Gladieux P."/>
            <person name="Thoren M.H."/>
            <person name="Johannesson H."/>
        </authorList>
    </citation>
    <scope>NUCLEOTIDE SEQUENCE</scope>
    <source>
        <strain evidence="8">CBS 990.96</strain>
    </source>
</reference>
<keyword evidence="3" id="KW-0238">DNA-binding</keyword>
<dbReference type="CDD" id="cd12148">
    <property type="entry name" value="fungal_TF_MHR"/>
    <property type="match status" value="1"/>
</dbReference>
<name>A0AAN7GZH5_9PEZI</name>
<feature type="compositionally biased region" description="Polar residues" evidence="6">
    <location>
        <begin position="194"/>
        <end position="204"/>
    </location>
</feature>
<feature type="compositionally biased region" description="Pro residues" evidence="6">
    <location>
        <begin position="10"/>
        <end position="20"/>
    </location>
</feature>
<dbReference type="SUPFAM" id="SSF57701">
    <property type="entry name" value="Zn2/Cys6 DNA-binding domain"/>
    <property type="match status" value="1"/>
</dbReference>
<organism evidence="8 9">
    <name type="scientific">Podospora fimiseda</name>
    <dbReference type="NCBI Taxonomy" id="252190"/>
    <lineage>
        <taxon>Eukaryota</taxon>
        <taxon>Fungi</taxon>
        <taxon>Dikarya</taxon>
        <taxon>Ascomycota</taxon>
        <taxon>Pezizomycotina</taxon>
        <taxon>Sordariomycetes</taxon>
        <taxon>Sordariomycetidae</taxon>
        <taxon>Sordariales</taxon>
        <taxon>Podosporaceae</taxon>
        <taxon>Podospora</taxon>
    </lineage>
</organism>
<feature type="compositionally biased region" description="Low complexity" evidence="6">
    <location>
        <begin position="619"/>
        <end position="631"/>
    </location>
</feature>
<comment type="subcellular location">
    <subcellularLocation>
        <location evidence="1">Nucleus</location>
    </subcellularLocation>
</comment>
<keyword evidence="4" id="KW-0804">Transcription</keyword>
<dbReference type="GO" id="GO:0000981">
    <property type="term" value="F:DNA-binding transcription factor activity, RNA polymerase II-specific"/>
    <property type="evidence" value="ECO:0007669"/>
    <property type="project" value="InterPro"/>
</dbReference>
<comment type="caution">
    <text evidence="8">The sequence shown here is derived from an EMBL/GenBank/DDBJ whole genome shotgun (WGS) entry which is preliminary data.</text>
</comment>
<feature type="compositionally biased region" description="Gly residues" evidence="6">
    <location>
        <begin position="632"/>
        <end position="642"/>
    </location>
</feature>
<evidence type="ECO:0000313" key="9">
    <source>
        <dbReference type="Proteomes" id="UP001301958"/>
    </source>
</evidence>
<dbReference type="GO" id="GO:0000976">
    <property type="term" value="F:transcription cis-regulatory region binding"/>
    <property type="evidence" value="ECO:0007669"/>
    <property type="project" value="TreeGrafter"/>
</dbReference>
<dbReference type="Gene3D" id="4.10.240.10">
    <property type="entry name" value="Zn(2)-C6 fungal-type DNA-binding domain"/>
    <property type="match status" value="1"/>
</dbReference>
<dbReference type="InterPro" id="IPR036864">
    <property type="entry name" value="Zn2-C6_fun-type_DNA-bd_sf"/>
</dbReference>
<feature type="region of interest" description="Disordered" evidence="6">
    <location>
        <begin position="606"/>
        <end position="650"/>
    </location>
</feature>
<accession>A0AAN7GZH5</accession>
<keyword evidence="5" id="KW-0539">Nucleus</keyword>
<keyword evidence="2" id="KW-0805">Transcription regulation</keyword>
<dbReference type="PANTHER" id="PTHR31845:SF10">
    <property type="entry name" value="ZN(II)2CYS6 TRANSCRIPTION FACTOR (EUROFUNG)"/>
    <property type="match status" value="1"/>
</dbReference>
<dbReference type="AlphaFoldDB" id="A0AAN7GZH5"/>
<reference evidence="8" key="1">
    <citation type="journal article" date="2023" name="Mol. Phylogenet. Evol.">
        <title>Genome-scale phylogeny and comparative genomics of the fungal order Sordariales.</title>
        <authorList>
            <person name="Hensen N."/>
            <person name="Bonometti L."/>
            <person name="Westerberg I."/>
            <person name="Brannstrom I.O."/>
            <person name="Guillou S."/>
            <person name="Cros-Aarteil S."/>
            <person name="Calhoun S."/>
            <person name="Haridas S."/>
            <person name="Kuo A."/>
            <person name="Mondo S."/>
            <person name="Pangilinan J."/>
            <person name="Riley R."/>
            <person name="LaButti K."/>
            <person name="Andreopoulos B."/>
            <person name="Lipzen A."/>
            <person name="Chen C."/>
            <person name="Yan M."/>
            <person name="Daum C."/>
            <person name="Ng V."/>
            <person name="Clum A."/>
            <person name="Steindorff A."/>
            <person name="Ohm R.A."/>
            <person name="Martin F."/>
            <person name="Silar P."/>
            <person name="Natvig D.O."/>
            <person name="Lalanne C."/>
            <person name="Gautier V."/>
            <person name="Ament-Velasquez S.L."/>
            <person name="Kruys A."/>
            <person name="Hutchinson M.I."/>
            <person name="Powell A.J."/>
            <person name="Barry K."/>
            <person name="Miller A.N."/>
            <person name="Grigoriev I.V."/>
            <person name="Debuchy R."/>
            <person name="Gladieux P."/>
            <person name="Hiltunen Thoren M."/>
            <person name="Johannesson H."/>
        </authorList>
    </citation>
    <scope>NUCLEOTIDE SEQUENCE</scope>
    <source>
        <strain evidence="8">CBS 990.96</strain>
    </source>
</reference>
<dbReference type="PROSITE" id="PS00463">
    <property type="entry name" value="ZN2_CY6_FUNGAL_1"/>
    <property type="match status" value="1"/>
</dbReference>
<evidence type="ECO:0000256" key="1">
    <source>
        <dbReference type="ARBA" id="ARBA00004123"/>
    </source>
</evidence>
<evidence type="ECO:0000256" key="2">
    <source>
        <dbReference type="ARBA" id="ARBA00023015"/>
    </source>
</evidence>
<evidence type="ECO:0000256" key="5">
    <source>
        <dbReference type="ARBA" id="ARBA00023242"/>
    </source>
</evidence>
<evidence type="ECO:0000256" key="6">
    <source>
        <dbReference type="SAM" id="MobiDB-lite"/>
    </source>
</evidence>
<gene>
    <name evidence="8" type="ORF">QBC38DRAFT_363501</name>
</gene>
<evidence type="ECO:0000313" key="8">
    <source>
        <dbReference type="EMBL" id="KAK4227718.1"/>
    </source>
</evidence>
<dbReference type="Proteomes" id="UP001301958">
    <property type="component" value="Unassembled WGS sequence"/>
</dbReference>
<dbReference type="GO" id="GO:0008270">
    <property type="term" value="F:zinc ion binding"/>
    <property type="evidence" value="ECO:0007669"/>
    <property type="project" value="InterPro"/>
</dbReference>
<dbReference type="GO" id="GO:0005634">
    <property type="term" value="C:nucleus"/>
    <property type="evidence" value="ECO:0007669"/>
    <property type="project" value="UniProtKB-SubCell"/>
</dbReference>
<proteinExistence type="predicted"/>
<evidence type="ECO:0000259" key="7">
    <source>
        <dbReference type="PROSITE" id="PS00463"/>
    </source>
</evidence>
<protein>
    <submittedName>
        <fullName evidence="8">Protein priB</fullName>
    </submittedName>
</protein>